<feature type="region of interest" description="Disordered" evidence="1">
    <location>
        <begin position="317"/>
        <end position="345"/>
    </location>
</feature>
<keyword evidence="3" id="KW-1185">Reference proteome</keyword>
<dbReference type="EMBL" id="JADYXP020000020">
    <property type="protein sequence ID" value="KAL0104243.1"/>
    <property type="molecule type" value="Genomic_DNA"/>
</dbReference>
<accession>A0AAW2EN87</accession>
<comment type="caution">
    <text evidence="2">The sequence shown here is derived from an EMBL/GenBank/DDBJ whole genome shotgun (WGS) entry which is preliminary data.</text>
</comment>
<evidence type="ECO:0000313" key="2">
    <source>
        <dbReference type="EMBL" id="KAL0104243.1"/>
    </source>
</evidence>
<gene>
    <name evidence="2" type="ORF">PUN28_017160</name>
</gene>
<proteinExistence type="predicted"/>
<dbReference type="AlphaFoldDB" id="A0AAW2EN87"/>
<organism evidence="2 3">
    <name type="scientific">Cardiocondyla obscurior</name>
    <dbReference type="NCBI Taxonomy" id="286306"/>
    <lineage>
        <taxon>Eukaryota</taxon>
        <taxon>Metazoa</taxon>
        <taxon>Ecdysozoa</taxon>
        <taxon>Arthropoda</taxon>
        <taxon>Hexapoda</taxon>
        <taxon>Insecta</taxon>
        <taxon>Pterygota</taxon>
        <taxon>Neoptera</taxon>
        <taxon>Endopterygota</taxon>
        <taxon>Hymenoptera</taxon>
        <taxon>Apocrita</taxon>
        <taxon>Aculeata</taxon>
        <taxon>Formicoidea</taxon>
        <taxon>Formicidae</taxon>
        <taxon>Myrmicinae</taxon>
        <taxon>Cardiocondyla</taxon>
    </lineage>
</organism>
<evidence type="ECO:0000256" key="1">
    <source>
        <dbReference type="SAM" id="MobiDB-lite"/>
    </source>
</evidence>
<feature type="compositionally biased region" description="Basic and acidic residues" evidence="1">
    <location>
        <begin position="555"/>
        <end position="576"/>
    </location>
</feature>
<evidence type="ECO:0000313" key="3">
    <source>
        <dbReference type="Proteomes" id="UP001430953"/>
    </source>
</evidence>
<feature type="region of interest" description="Disordered" evidence="1">
    <location>
        <begin position="555"/>
        <end position="578"/>
    </location>
</feature>
<protein>
    <recommendedName>
        <fullName evidence="4">UBZ4-type domain-containing protein</fullName>
    </recommendedName>
</protein>
<sequence length="718" mass="83411">MSDDMEREINERSIARKLEEEEMKRKLTGIGIYDPGYSYTEMKELLEFVNDSQNTANITSDNKSVQERTQHSDNECLSDIISNINTQQKVASQECSEMPRPSYSYKNRMSPITHESKTVHYINSPECPVLFEARNSMHRHNSSDSDEIFEKPYDNTNSTHIMTRYGSLKSGTEKRMAQGAQDEIMQKLERWRLNPLDISIDKNDVPLKQPSRPLAQERAPFKHCKNIHKSDQCDRIICCMSQHLKDMADLWCDWRRPNINTIFQWGSPIQVDAANGSLDKKLLTDTKTEPSTAKCIYRDGYERVSKRKANTLITNSYRDSSTEDEDESRHDFVRVKKKPQLNHKSSNAACVTNHSQKTASNAVHSSSNDNIDIDIDNECVKYLSQKQINERDENVEENEMKKFVGRISPELTAHSKMITPPNPKMRLNLAKQKRGTGMSKLNVKTQHVNENKVIKQIKNKKENNTMTEEEIRKLTEDWNDDEEENVTIEINKIQPAPIPREIQYKLKKKQLSLYKTTKKMKTAVEEDESDEENQKKRLKFYEQCKEKELRKIENRNGSREHRLLSDNEAKSSKIDQESNVQNDALPDYASILIKDVSCPICNKLFSHNEIENHAADCEQFETCRKEDNNEDMDELECNVCGKFKTNIGVKYEEHVRLCIKNRNDQKHLYGSADTDTTSTSLFRNFIPISQQKHSEIDYLQQFPSNNTKDGHSNKKRKR</sequence>
<dbReference type="Proteomes" id="UP001430953">
    <property type="component" value="Unassembled WGS sequence"/>
</dbReference>
<reference evidence="2 3" key="1">
    <citation type="submission" date="2023-03" db="EMBL/GenBank/DDBJ databases">
        <title>High recombination rates correlate with genetic variation in Cardiocondyla obscurior ants.</title>
        <authorList>
            <person name="Errbii M."/>
        </authorList>
    </citation>
    <scope>NUCLEOTIDE SEQUENCE [LARGE SCALE GENOMIC DNA]</scope>
    <source>
        <strain evidence="2">Alpha-2009</strain>
        <tissue evidence="2">Whole body</tissue>
    </source>
</reference>
<name>A0AAW2EN87_9HYME</name>
<evidence type="ECO:0008006" key="4">
    <source>
        <dbReference type="Google" id="ProtNLM"/>
    </source>
</evidence>